<evidence type="ECO:0000313" key="1">
    <source>
        <dbReference type="EMBL" id="PLR86806.1"/>
    </source>
</evidence>
<dbReference type="AlphaFoldDB" id="A0A2N5GSQ7"/>
<accession>A0A2N5GSQ7</accession>
<dbReference type="Proteomes" id="UP000234951">
    <property type="component" value="Unassembled WGS sequence"/>
</dbReference>
<name>A0A2N5GSQ7_9BACI</name>
<protein>
    <submittedName>
        <fullName evidence="1">Uncharacterized protein</fullName>
    </submittedName>
</protein>
<gene>
    <name evidence="1" type="ORF">CU635_00485</name>
    <name evidence="2" type="ORF">CVD25_18020</name>
</gene>
<evidence type="ECO:0000313" key="2">
    <source>
        <dbReference type="EMBL" id="PLR92733.1"/>
    </source>
</evidence>
<comment type="caution">
    <text evidence="1">The sequence shown here is derived from an EMBL/GenBank/DDBJ whole genome shotgun (WGS) entry which is preliminary data.</text>
</comment>
<reference evidence="1 3" key="1">
    <citation type="submission" date="2017-11" db="EMBL/GenBank/DDBJ databases">
        <title>Comparitive Functional Genomics of Dry Heat Resistant strains isolated from the Viking Spacecraft.</title>
        <authorList>
            <person name="Seuylemezian A."/>
            <person name="Cooper K."/>
            <person name="Vaishampayan P."/>
        </authorList>
    </citation>
    <scope>NUCLEOTIDE SEQUENCE [LARGE SCALE GENOMIC DNA]</scope>
    <source>
        <strain evidence="1 3">M4.6</strain>
    </source>
</reference>
<reference evidence="2 4" key="2">
    <citation type="submission" date="2017-12" db="EMBL/GenBank/DDBJ databases">
        <title>Comparative Functional Genomics of Dry Heat Resistant strains isolated from the Viking Spacecraft.</title>
        <authorList>
            <person name="Seuylemezian A."/>
            <person name="Cooper K."/>
            <person name="Vaishampayan P."/>
        </authorList>
    </citation>
    <scope>NUCLEOTIDE SEQUENCE [LARGE SCALE GENOMIC DNA]</scope>
    <source>
        <strain evidence="2 4">ATCC 29669</strain>
    </source>
</reference>
<keyword evidence="4" id="KW-1185">Reference proteome</keyword>
<dbReference type="RefSeq" id="WP_101575216.1">
    <property type="nucleotide sequence ID" value="NZ_PGVA01000001.1"/>
</dbReference>
<dbReference type="EMBL" id="PGVD01000056">
    <property type="protein sequence ID" value="PLR92733.1"/>
    <property type="molecule type" value="Genomic_DNA"/>
</dbReference>
<dbReference type="Proteomes" id="UP000235114">
    <property type="component" value="Unassembled WGS sequence"/>
</dbReference>
<proteinExistence type="predicted"/>
<dbReference type="OrthoDB" id="2112579at2"/>
<evidence type="ECO:0000313" key="3">
    <source>
        <dbReference type="Proteomes" id="UP000234951"/>
    </source>
</evidence>
<sequence length="91" mass="10399">MDATFIQSTLADNNNKLVLKTVLNQPYIERKELADQLGFPVEQIDEICQPFVDNMVVLELASQAAHNIESRVPRKVYLVNPEMEQTIKDLL</sequence>
<organism evidence="1 3">
    <name type="scientific">Bacillus canaveralius</name>
    <dbReference type="NCBI Taxonomy" id="1403243"/>
    <lineage>
        <taxon>Bacteria</taxon>
        <taxon>Bacillati</taxon>
        <taxon>Bacillota</taxon>
        <taxon>Bacilli</taxon>
        <taxon>Bacillales</taxon>
        <taxon>Bacillaceae</taxon>
        <taxon>Bacillus</taxon>
    </lineage>
</organism>
<dbReference type="EMBL" id="PGVA01000001">
    <property type="protein sequence ID" value="PLR86806.1"/>
    <property type="molecule type" value="Genomic_DNA"/>
</dbReference>
<evidence type="ECO:0000313" key="4">
    <source>
        <dbReference type="Proteomes" id="UP000235114"/>
    </source>
</evidence>